<evidence type="ECO:0000256" key="5">
    <source>
        <dbReference type="ARBA" id="ARBA00023136"/>
    </source>
</evidence>
<dbReference type="eggNOG" id="COG2333">
    <property type="taxonomic scope" value="Bacteria"/>
</dbReference>
<accession>A0A073CJP3</accession>
<dbReference type="Pfam" id="PF03772">
    <property type="entry name" value="Competence"/>
    <property type="match status" value="1"/>
</dbReference>
<dbReference type="NCBIfam" id="TIGR00360">
    <property type="entry name" value="ComEC_N-term"/>
    <property type="match status" value="1"/>
</dbReference>
<protein>
    <submittedName>
        <fullName evidence="9">ComE</fullName>
    </submittedName>
</protein>
<dbReference type="InterPro" id="IPR036866">
    <property type="entry name" value="RibonucZ/Hydroxyglut_hydro"/>
</dbReference>
<proteinExistence type="predicted"/>
<evidence type="ECO:0000313" key="9">
    <source>
        <dbReference type="EMBL" id="KEI68321.1"/>
    </source>
</evidence>
<dbReference type="STRING" id="388467.A19Y_3563"/>
<keyword evidence="2" id="KW-1003">Cell membrane</keyword>
<evidence type="ECO:0000259" key="7">
    <source>
        <dbReference type="Pfam" id="PF03772"/>
    </source>
</evidence>
<keyword evidence="10" id="KW-1185">Reference proteome</keyword>
<gene>
    <name evidence="9" type="primary">comE</name>
    <name evidence="9" type="ORF">A19Y_3563</name>
</gene>
<evidence type="ECO:0000256" key="4">
    <source>
        <dbReference type="ARBA" id="ARBA00022989"/>
    </source>
</evidence>
<dbReference type="InterPro" id="IPR025405">
    <property type="entry name" value="DUF4131"/>
</dbReference>
<evidence type="ECO:0000256" key="3">
    <source>
        <dbReference type="ARBA" id="ARBA00022692"/>
    </source>
</evidence>
<feature type="transmembrane region" description="Helical" evidence="6">
    <location>
        <begin position="401"/>
        <end position="420"/>
    </location>
</feature>
<feature type="transmembrane region" description="Helical" evidence="6">
    <location>
        <begin position="21"/>
        <end position="45"/>
    </location>
</feature>
<dbReference type="InterPro" id="IPR052159">
    <property type="entry name" value="Competence_DNA_uptake"/>
</dbReference>
<evidence type="ECO:0000256" key="6">
    <source>
        <dbReference type="SAM" id="Phobius"/>
    </source>
</evidence>
<comment type="subcellular location">
    <subcellularLocation>
        <location evidence="1">Cell membrane</location>
        <topology evidence="1">Multi-pass membrane protein</topology>
    </subcellularLocation>
</comment>
<dbReference type="EMBL" id="CM002803">
    <property type="protein sequence ID" value="KEI68321.1"/>
    <property type="molecule type" value="Genomic_DNA"/>
</dbReference>
<dbReference type="Pfam" id="PF13567">
    <property type="entry name" value="DUF4131"/>
    <property type="match status" value="1"/>
</dbReference>
<sequence length="846" mass="93022">MKYFPPVFPPPLAPRARGFGGLLFPVPCYIMNQTVILILAFAYLLGLLVGVIPGGNYAILGLGIILAIATALKQVYQQKQSRQARIKQFTRQKQTRKDALTDPIEFVDKIPKIPRPKIPFWVWLLAGIIAFLASVYLQIRTPQPATNDISQLIINSGNSQDLLITVRGEVSSIPRLTRSGRGQFWLEVNQVNEITNNNTTIAVSKDVSGLVYVTVPLLKATGLYPGESIAITGSLYKPQPPSNPGGFDFQNYLAQQGSFTGLRGRYISHDDSQPPPWGLWKIRQRITRAQAQLLGVPKGSLLSAMVLGRLAVDLPYDIRDIFVQVGLAHILAASGFQVSFLLGVILAITQKFSPRIRFSLGLLTLLIYLGLTGISPSVLRATLMGLAVLIALLSQRQTKPLNVLLIVAILLLIANPTWIFDIGFQLSFLATLGLMVTVPALMERLNWMPPFFASLIAVPLSALIWTLPLQLYFFKVLSPYSILVNIIASPLISIITLGGMASALSALLVPSLGSAIAQFLYYPILGLIEIAKYFSQLPGNSIAVGSISLIQLITLYSLIVIIWVYFTWINPASNPKFSRSKTQFIPVLFAVTLALLIVIIPSWYTKTLGFQANLLNTPQEPILVIEEKGQVTLINSGSQNTAKFAILPFLNAQGINAINNAVATHSQLGLSIGWPLILENIPIQTFYDNPTPKKNYQATNEIILKALAQQKGNYVSLTVGQPIMLGSVELELLNAQPPVIQFKIDQNLWTLLGETSAFQQQQLIQKVRSTQVLWWSGESLTPELLSVLRPKIAIASSNSIDPKTVETLNQQQTQIFWTGRDGALKWTPTQGFETTLDFDQTDGSLL</sequence>
<feature type="transmembrane region" description="Helical" evidence="6">
    <location>
        <begin position="480"/>
        <end position="497"/>
    </location>
</feature>
<keyword evidence="5 6" id="KW-0472">Membrane</keyword>
<feature type="domain" description="DUF4131" evidence="8">
    <location>
        <begin position="121"/>
        <end position="266"/>
    </location>
</feature>
<evidence type="ECO:0000256" key="2">
    <source>
        <dbReference type="ARBA" id="ARBA00022475"/>
    </source>
</evidence>
<dbReference type="InterPro" id="IPR004477">
    <property type="entry name" value="ComEC_N"/>
</dbReference>
<dbReference type="Gene3D" id="3.60.15.10">
    <property type="entry name" value="Ribonuclease Z/Hydroxyacylglutathione hydrolase-like"/>
    <property type="match status" value="1"/>
</dbReference>
<dbReference type="PANTHER" id="PTHR30619">
    <property type="entry name" value="DNA INTERNALIZATION/COMPETENCE PROTEIN COMEC/REC2"/>
    <property type="match status" value="1"/>
</dbReference>
<dbReference type="GO" id="GO:0005886">
    <property type="term" value="C:plasma membrane"/>
    <property type="evidence" value="ECO:0007669"/>
    <property type="project" value="UniProtKB-SubCell"/>
</dbReference>
<evidence type="ECO:0000313" key="10">
    <source>
        <dbReference type="Proteomes" id="UP000027395"/>
    </source>
</evidence>
<evidence type="ECO:0000256" key="1">
    <source>
        <dbReference type="ARBA" id="ARBA00004651"/>
    </source>
</evidence>
<evidence type="ECO:0000259" key="8">
    <source>
        <dbReference type="Pfam" id="PF13567"/>
    </source>
</evidence>
<dbReference type="HOGENOM" id="CLU_010363_8_0_3"/>
<feature type="transmembrane region" description="Helical" evidence="6">
    <location>
        <begin position="542"/>
        <end position="566"/>
    </location>
</feature>
<keyword evidence="4 6" id="KW-1133">Transmembrane helix</keyword>
<name>A0A073CJP3_PLAA1</name>
<organism evidence="9 10">
    <name type="scientific">Planktothrix agardhii (strain NIVA-CYA 126/8)</name>
    <dbReference type="NCBI Taxonomy" id="388467"/>
    <lineage>
        <taxon>Bacteria</taxon>
        <taxon>Bacillati</taxon>
        <taxon>Cyanobacteriota</taxon>
        <taxon>Cyanophyceae</taxon>
        <taxon>Oscillatoriophycideae</taxon>
        <taxon>Oscillatoriales</taxon>
        <taxon>Microcoleaceae</taxon>
        <taxon>Planktothrix</taxon>
    </lineage>
</organism>
<feature type="transmembrane region" description="Helical" evidence="6">
    <location>
        <begin position="327"/>
        <end position="348"/>
    </location>
</feature>
<feature type="transmembrane region" description="Helical" evidence="6">
    <location>
        <begin position="377"/>
        <end position="394"/>
    </location>
</feature>
<feature type="domain" description="ComEC/Rec2-related protein" evidence="7">
    <location>
        <begin position="314"/>
        <end position="566"/>
    </location>
</feature>
<dbReference type="AlphaFoldDB" id="A0A073CJP3"/>
<dbReference type="PANTHER" id="PTHR30619:SF1">
    <property type="entry name" value="RECOMBINATION PROTEIN 2"/>
    <property type="match status" value="1"/>
</dbReference>
<feature type="transmembrane region" description="Helical" evidence="6">
    <location>
        <begin position="355"/>
        <end position="371"/>
    </location>
</feature>
<dbReference type="Proteomes" id="UP000027395">
    <property type="component" value="Chromosome"/>
</dbReference>
<feature type="transmembrane region" description="Helical" evidence="6">
    <location>
        <begin position="587"/>
        <end position="604"/>
    </location>
</feature>
<dbReference type="eggNOG" id="COG0658">
    <property type="taxonomic scope" value="Bacteria"/>
</dbReference>
<feature type="transmembrane region" description="Helical" evidence="6">
    <location>
        <begin position="57"/>
        <end position="76"/>
    </location>
</feature>
<reference evidence="9 10" key="1">
    <citation type="journal article" date="2014" name="Appl. Environ. Microbiol.">
        <title>Elucidation of insertion elements encoded on plasmids and in vitro construction of shuttle vectors from the toxic cyanobacterium Planktothrix.</title>
        <authorList>
            <person name="Christiansen G."/>
            <person name="Goesmann A."/>
            <person name="Kurmayer R."/>
        </authorList>
    </citation>
    <scope>NUCLEOTIDE SEQUENCE [LARGE SCALE GENOMIC DNA]</scope>
    <source>
        <strain evidence="9 10">NIVA-CYA 126/8</strain>
    </source>
</reference>
<keyword evidence="3 6" id="KW-0812">Transmembrane</keyword>
<feature type="transmembrane region" description="Helical" evidence="6">
    <location>
        <begin position="118"/>
        <end position="137"/>
    </location>
</feature>
<feature type="transmembrane region" description="Helical" evidence="6">
    <location>
        <begin position="451"/>
        <end position="474"/>
    </location>
</feature>
<dbReference type="PATRIC" id="fig|388467.6.peg.3509"/>